<dbReference type="OrthoDB" id="9921845at2"/>
<evidence type="ECO:0000313" key="2">
    <source>
        <dbReference type="Proteomes" id="UP000002312"/>
    </source>
</evidence>
<sequence length="168" mass="18589">MALEVKRKRVEVDLILDQEKAERISQLGEQLARAAASHVTEGANAAAKRIAKQIDELREEVSGQIVHLTLEALPLSQWRQVLEANTTTTKDGRTAQRLEDITADALRLMIRKTVPDTPVEDIAAIIPELSDGQLSPVWYAIQNLNARMIDPKDYLGQASRIIRGSSGN</sequence>
<name>A0A0H3ECK7_BIFBP</name>
<gene>
    <name evidence="1" type="ordered locus">BBPR_0921</name>
</gene>
<dbReference type="EMBL" id="CP001840">
    <property type="protein sequence ID" value="ADP35998.1"/>
    <property type="molecule type" value="Genomic_DNA"/>
</dbReference>
<dbReference type="HOGENOM" id="CLU_1615811_0_0_11"/>
<organism evidence="1 2">
    <name type="scientific">Bifidobacterium bifidum (strain PRL2010)</name>
    <dbReference type="NCBI Taxonomy" id="702459"/>
    <lineage>
        <taxon>Bacteria</taxon>
        <taxon>Bacillati</taxon>
        <taxon>Actinomycetota</taxon>
        <taxon>Actinomycetes</taxon>
        <taxon>Bifidobacteriales</taxon>
        <taxon>Bifidobacteriaceae</taxon>
        <taxon>Bifidobacterium</taxon>
    </lineage>
</organism>
<dbReference type="PATRIC" id="fig|702459.3.peg.950"/>
<reference evidence="1 2" key="1">
    <citation type="journal article" date="2010" name="Proc. Natl. Acad. Sci. U.S.A.">
        <title>Genome analysis of Bifidobacterium bifidum PRL2010 reveals metabolic pathways for host-derived glycan foraging.</title>
        <authorList>
            <person name="Turroni F."/>
            <person name="Bottacini F."/>
            <person name="Foroni E."/>
            <person name="Mulder I."/>
            <person name="Kim J.H."/>
            <person name="Zomer A."/>
            <person name="Sanchez B."/>
            <person name="Bidossi A."/>
            <person name="Ferrarini A."/>
            <person name="Giubellini V."/>
            <person name="Delledonne M."/>
            <person name="Henrissat B."/>
            <person name="Coutinho P."/>
            <person name="Oggioni M."/>
            <person name="Fitzgerald G.F."/>
            <person name="Mills D."/>
            <person name="Margolles A."/>
            <person name="Kelly D."/>
            <person name="van Sinderen D."/>
            <person name="Ventura M."/>
        </authorList>
    </citation>
    <scope>NUCLEOTIDE SEQUENCE [LARGE SCALE GENOMIC DNA]</scope>
    <source>
        <strain evidence="1 2">PRL2010</strain>
    </source>
</reference>
<accession>A0A0H3ECK7</accession>
<protein>
    <submittedName>
        <fullName evidence="1">Putative DNAase primase</fullName>
    </submittedName>
</protein>
<evidence type="ECO:0000313" key="1">
    <source>
        <dbReference type="EMBL" id="ADP35998.1"/>
    </source>
</evidence>
<dbReference type="eggNOG" id="ENOG503279G">
    <property type="taxonomic scope" value="Bacteria"/>
</dbReference>
<dbReference type="AlphaFoldDB" id="A0A0H3ECK7"/>
<proteinExistence type="predicted"/>
<dbReference type="KEGG" id="bbp:BBPR_0921"/>
<dbReference type="Proteomes" id="UP000002312">
    <property type="component" value="Chromosome"/>
</dbReference>
<dbReference type="RefSeq" id="WP_013389879.1">
    <property type="nucleotide sequence ID" value="NC_014638.1"/>
</dbReference>